<protein>
    <submittedName>
        <fullName evidence="4">Patatin</fullName>
    </submittedName>
</protein>
<dbReference type="AlphaFoldDB" id="A5GF97"/>
<dbReference type="InterPro" id="IPR052580">
    <property type="entry name" value="Lipid_Hydrolase"/>
</dbReference>
<dbReference type="KEGG" id="gur:Gura_1912"/>
<reference evidence="4 5" key="1">
    <citation type="submission" date="2007-05" db="EMBL/GenBank/DDBJ databases">
        <title>Complete sequence of Geobacter uraniireducens Rf4.</title>
        <authorList>
            <consortium name="US DOE Joint Genome Institute"/>
            <person name="Copeland A."/>
            <person name="Lucas S."/>
            <person name="Lapidus A."/>
            <person name="Barry K."/>
            <person name="Detter J.C."/>
            <person name="Glavina del Rio T."/>
            <person name="Hammon N."/>
            <person name="Israni S."/>
            <person name="Dalin E."/>
            <person name="Tice H."/>
            <person name="Pitluck S."/>
            <person name="Chertkov O."/>
            <person name="Brettin T."/>
            <person name="Bruce D."/>
            <person name="Han C."/>
            <person name="Schmutz J."/>
            <person name="Larimer F."/>
            <person name="Land M."/>
            <person name="Hauser L."/>
            <person name="Kyrpides N."/>
            <person name="Mikhailova N."/>
            <person name="Shelobolina E."/>
            <person name="Aklujkar M."/>
            <person name="Lovley D."/>
            <person name="Richardson P."/>
        </authorList>
    </citation>
    <scope>NUCLEOTIDE SEQUENCE [LARGE SCALE GENOMIC DNA]</scope>
    <source>
        <strain evidence="4 5">Rf4</strain>
    </source>
</reference>
<evidence type="ECO:0000313" key="5">
    <source>
        <dbReference type="Proteomes" id="UP000006695"/>
    </source>
</evidence>
<dbReference type="SUPFAM" id="SSF52151">
    <property type="entry name" value="FabD/lysophospholipase-like"/>
    <property type="match status" value="1"/>
</dbReference>
<evidence type="ECO:0000259" key="3">
    <source>
        <dbReference type="PROSITE" id="PS51635"/>
    </source>
</evidence>
<keyword evidence="1 2" id="KW-0443">Lipid metabolism</keyword>
<keyword evidence="5" id="KW-1185">Reference proteome</keyword>
<evidence type="ECO:0000256" key="2">
    <source>
        <dbReference type="PROSITE-ProRule" id="PRU01161"/>
    </source>
</evidence>
<comment type="caution">
    <text evidence="2">Lacks conserved residue(s) required for the propagation of feature annotation.</text>
</comment>
<keyword evidence="2" id="KW-0378">Hydrolase</keyword>
<dbReference type="PANTHER" id="PTHR46394:SF1">
    <property type="entry name" value="PNPLA DOMAIN-CONTAINING PROTEIN"/>
    <property type="match status" value="1"/>
</dbReference>
<evidence type="ECO:0000313" key="4">
    <source>
        <dbReference type="EMBL" id="ABQ26102.1"/>
    </source>
</evidence>
<dbReference type="EMBL" id="CP000698">
    <property type="protein sequence ID" value="ABQ26102.1"/>
    <property type="molecule type" value="Genomic_DNA"/>
</dbReference>
<dbReference type="Proteomes" id="UP000006695">
    <property type="component" value="Chromosome"/>
</dbReference>
<evidence type="ECO:0000256" key="1">
    <source>
        <dbReference type="ARBA" id="ARBA00023098"/>
    </source>
</evidence>
<dbReference type="HOGENOM" id="CLU_047251_3_0_7"/>
<dbReference type="PROSITE" id="PS51635">
    <property type="entry name" value="PNPLA"/>
    <property type="match status" value="1"/>
</dbReference>
<accession>A5GF97</accession>
<dbReference type="Pfam" id="PF01734">
    <property type="entry name" value="Patatin"/>
    <property type="match status" value="1"/>
</dbReference>
<proteinExistence type="predicted"/>
<gene>
    <name evidence="4" type="ordered locus">Gura_1912</name>
</gene>
<feature type="domain" description="PNPLA" evidence="3">
    <location>
        <begin position="15"/>
        <end position="188"/>
    </location>
</feature>
<feature type="active site" description="Nucleophile" evidence="2">
    <location>
        <position position="48"/>
    </location>
</feature>
<feature type="active site" description="Proton acceptor" evidence="2">
    <location>
        <position position="174"/>
    </location>
</feature>
<dbReference type="InterPro" id="IPR002641">
    <property type="entry name" value="PNPLA_dom"/>
</dbReference>
<dbReference type="OrthoDB" id="9770965at2"/>
<keyword evidence="2" id="KW-0442">Lipid degradation</keyword>
<dbReference type="Gene3D" id="3.40.1090.10">
    <property type="entry name" value="Cytosolic phospholipase A2 catalytic domain"/>
    <property type="match status" value="2"/>
</dbReference>
<dbReference type="GO" id="GO:0016787">
    <property type="term" value="F:hydrolase activity"/>
    <property type="evidence" value="ECO:0007669"/>
    <property type="project" value="UniProtKB-UniRule"/>
</dbReference>
<dbReference type="PANTHER" id="PTHR46394">
    <property type="entry name" value="ANNEXIN"/>
    <property type="match status" value="1"/>
</dbReference>
<dbReference type="GO" id="GO:0016042">
    <property type="term" value="P:lipid catabolic process"/>
    <property type="evidence" value="ECO:0007669"/>
    <property type="project" value="UniProtKB-UniRule"/>
</dbReference>
<organism evidence="4 5">
    <name type="scientific">Geotalea uraniireducens (strain Rf4)</name>
    <name type="common">Geobacter uraniireducens</name>
    <dbReference type="NCBI Taxonomy" id="351605"/>
    <lineage>
        <taxon>Bacteria</taxon>
        <taxon>Pseudomonadati</taxon>
        <taxon>Thermodesulfobacteriota</taxon>
        <taxon>Desulfuromonadia</taxon>
        <taxon>Geobacterales</taxon>
        <taxon>Geobacteraceae</taxon>
        <taxon>Geotalea</taxon>
    </lineage>
</organism>
<dbReference type="InterPro" id="IPR016035">
    <property type="entry name" value="Acyl_Trfase/lysoPLipase"/>
</dbReference>
<feature type="short sequence motif" description="GXSXG" evidence="2">
    <location>
        <begin position="46"/>
        <end position="50"/>
    </location>
</feature>
<dbReference type="STRING" id="351605.Gura_1912"/>
<sequence>MTMDNNIIENEPITLMLLGGGIRFPAFTGALKAIEEKGLNIRKIVGSSTGSIIGSLYASGISPSEIQQETLTVDTNRFKDFNIKSVFTGKGIYEGKALESWVDEKLKGQKFSDDFRIPPHVIATDILNYKPVIFSAKTFPDLKVATAARFSTGVPWVYAYRQFTHKGKKHIFIDGTLMSGLIEESLAKQEKTLVLKVVSKRTLNHPTSDNFTLKRYFQEILTFSMHSIEKEFIKGGKWKNTILLYCADIAPAKFTLTENEKQYLFEQGYEQTMKYLEYKWGI</sequence>
<dbReference type="RefSeq" id="WP_011938805.1">
    <property type="nucleotide sequence ID" value="NC_009483.1"/>
</dbReference>
<name>A5GF97_GEOUR</name>